<protein>
    <submittedName>
        <fullName evidence="2">Metal-dependent hydrolase</fullName>
    </submittedName>
</protein>
<comment type="caution">
    <text evidence="2">The sequence shown here is derived from an EMBL/GenBank/DDBJ whole genome shotgun (WGS) entry which is preliminary data.</text>
</comment>
<dbReference type="EMBL" id="JAIOIV010000028">
    <property type="protein sequence ID" value="MBZ0155342.1"/>
    <property type="molecule type" value="Genomic_DNA"/>
</dbReference>
<accession>A0A953M157</accession>
<dbReference type="AlphaFoldDB" id="A0A953M157"/>
<organism evidence="2 3">
    <name type="scientific">Candidatus Nitrobium versatile</name>
    <dbReference type="NCBI Taxonomy" id="2884831"/>
    <lineage>
        <taxon>Bacteria</taxon>
        <taxon>Pseudomonadati</taxon>
        <taxon>Nitrospirota</taxon>
        <taxon>Nitrospiria</taxon>
        <taxon>Nitrospirales</taxon>
        <taxon>Nitrospiraceae</taxon>
        <taxon>Candidatus Nitrobium</taxon>
    </lineage>
</organism>
<dbReference type="GO" id="GO:0016787">
    <property type="term" value="F:hydrolase activity"/>
    <property type="evidence" value="ECO:0007669"/>
    <property type="project" value="UniProtKB-KW"/>
</dbReference>
<dbReference type="Proteomes" id="UP000705867">
    <property type="component" value="Unassembled WGS sequence"/>
</dbReference>
<reference evidence="2" key="1">
    <citation type="journal article" date="2021" name="bioRxiv">
        <title>Unraveling nitrogen, sulfur and carbon metabolic pathways and microbial community transcriptional responses to substrate deprivation and toxicity stresses in a bioreactor mimicking anoxic brackish coastal sediment conditions.</title>
        <authorList>
            <person name="Martins P.D."/>
            <person name="Echeveste M.J."/>
            <person name="Arshad A."/>
            <person name="Kurth J."/>
            <person name="Ouboter H."/>
            <person name="Jetten M.S.M."/>
            <person name="Welte C.U."/>
        </authorList>
    </citation>
    <scope>NUCLEOTIDE SEQUENCE</scope>
    <source>
        <strain evidence="2">MAG_39</strain>
    </source>
</reference>
<proteinExistence type="predicted"/>
<dbReference type="PANTHER" id="PTHR40031">
    <property type="entry name" value="HYPOTHETICAL MEMBRANE SPANNING PROTEIN"/>
    <property type="match status" value="1"/>
</dbReference>
<feature type="transmembrane region" description="Helical" evidence="1">
    <location>
        <begin position="146"/>
        <end position="166"/>
    </location>
</feature>
<name>A0A953M157_9BACT</name>
<evidence type="ECO:0000256" key="1">
    <source>
        <dbReference type="SAM" id="Phobius"/>
    </source>
</evidence>
<keyword evidence="1" id="KW-0472">Membrane</keyword>
<feature type="transmembrane region" description="Helical" evidence="1">
    <location>
        <begin position="55"/>
        <end position="73"/>
    </location>
</feature>
<keyword evidence="2" id="KW-0378">Hydrolase</keyword>
<dbReference type="InterPro" id="IPR007404">
    <property type="entry name" value="YdjM-like"/>
</dbReference>
<dbReference type="Pfam" id="PF04307">
    <property type="entry name" value="YdjM"/>
    <property type="match status" value="1"/>
</dbReference>
<feature type="transmembrane region" description="Helical" evidence="1">
    <location>
        <begin position="22"/>
        <end position="43"/>
    </location>
</feature>
<sequence length="298" mass="33477">MDPVTHALSGMVFRQLGFRGKAALFVLVFSAVAPDFDYITRLWGAAAFLKYHRGITHGVVALGVFPLAMGFLFRKSGGFFYNASLSFLGYSSHLLLDLTNQYGTRILAPLDGNRYSLDLTFIIDPYITLGLLLAVLLGKVSRRRPALIAACALLSITFYLGGKYYMQGEARQFLKTKMDAHTYKVYPLPNGFFRWWFVVRSGDEVTTGFVDLFLKKACVHEKYRVHPVDPAAIESKKSRVVQRFLAFAGTPHAEVKRGAGKTVVTWRELSYSFLPGERFVAEVVMDAKGEIIRAEFRM</sequence>
<gene>
    <name evidence="2" type="ORF">K8I29_03895</name>
</gene>
<reference evidence="2" key="2">
    <citation type="submission" date="2021-08" db="EMBL/GenBank/DDBJ databases">
        <authorList>
            <person name="Dalcin Martins P."/>
        </authorList>
    </citation>
    <scope>NUCLEOTIDE SEQUENCE</scope>
    <source>
        <strain evidence="2">MAG_39</strain>
    </source>
</reference>
<keyword evidence="1" id="KW-1133">Transmembrane helix</keyword>
<evidence type="ECO:0000313" key="3">
    <source>
        <dbReference type="Proteomes" id="UP000705867"/>
    </source>
</evidence>
<dbReference type="InterPro" id="IPR053170">
    <property type="entry name" value="Transcription_regulator"/>
</dbReference>
<feature type="transmembrane region" description="Helical" evidence="1">
    <location>
        <begin position="119"/>
        <end position="140"/>
    </location>
</feature>
<dbReference type="PANTHER" id="PTHR40031:SF1">
    <property type="entry name" value="MEMBRANE-BOUND METAL-DEPENDENT HYDROLASE"/>
    <property type="match status" value="1"/>
</dbReference>
<evidence type="ECO:0000313" key="2">
    <source>
        <dbReference type="EMBL" id="MBZ0155342.1"/>
    </source>
</evidence>
<keyword evidence="1" id="KW-0812">Transmembrane</keyword>